<dbReference type="EMBL" id="CAOS01000003">
    <property type="protein sequence ID" value="CCO07077.1"/>
    <property type="molecule type" value="Genomic_DNA"/>
</dbReference>
<reference evidence="3 4" key="1">
    <citation type="journal article" date="2013" name="Genome Announc.">
        <title>Genome Sequence of the Sulfate-Reducing Bacterium Desulfotomaculum hydrothermale Lam5(T).</title>
        <authorList>
            <person name="Amin O."/>
            <person name="Fardeau M.L."/>
            <person name="Valette O."/>
            <person name="Hirschler-Rea A."/>
            <person name="Barbe V."/>
            <person name="Medigue C."/>
            <person name="Vacherie B."/>
            <person name="Ollivier B."/>
            <person name="Bertin P.N."/>
            <person name="Dolla A."/>
        </authorList>
    </citation>
    <scope>NUCLEOTIDE SEQUENCE [LARGE SCALE GENOMIC DNA]</scope>
    <source>
        <strain evidence="4">Lam5 / DSM 18033</strain>
    </source>
</reference>
<protein>
    <recommendedName>
        <fullName evidence="2">Flagellar Assembly Protein A N-terminal region domain-containing protein</fullName>
    </recommendedName>
</protein>
<organism evidence="3 4">
    <name type="scientific">Desulforamulus hydrothermalis Lam5 = DSM 18033</name>
    <dbReference type="NCBI Taxonomy" id="1121428"/>
    <lineage>
        <taxon>Bacteria</taxon>
        <taxon>Bacillati</taxon>
        <taxon>Bacillota</taxon>
        <taxon>Clostridia</taxon>
        <taxon>Eubacteriales</taxon>
        <taxon>Peptococcaceae</taxon>
        <taxon>Desulforamulus</taxon>
    </lineage>
</organism>
<dbReference type="Proteomes" id="UP000009315">
    <property type="component" value="Unassembled WGS sequence"/>
</dbReference>
<dbReference type="PANTHER" id="PTHR38032:SF1">
    <property type="entry name" value="RNA-BINDING PROTEIN KHPB N-TERMINAL DOMAIN-CONTAINING PROTEIN"/>
    <property type="match status" value="1"/>
</dbReference>
<feature type="compositionally biased region" description="Basic and acidic residues" evidence="1">
    <location>
        <begin position="1"/>
        <end position="14"/>
    </location>
</feature>
<feature type="region of interest" description="Disordered" evidence="1">
    <location>
        <begin position="1"/>
        <end position="25"/>
    </location>
</feature>
<dbReference type="Pfam" id="PF03961">
    <property type="entry name" value="FapA"/>
    <property type="match status" value="1"/>
</dbReference>
<evidence type="ECO:0000313" key="4">
    <source>
        <dbReference type="Proteomes" id="UP000009315"/>
    </source>
</evidence>
<dbReference type="eggNOG" id="COG1315">
    <property type="taxonomic scope" value="Bacteria"/>
</dbReference>
<name>K8DX16_9FIRM</name>
<feature type="domain" description="Flagellar Assembly Protein A N-terminal region" evidence="2">
    <location>
        <begin position="90"/>
        <end position="281"/>
    </location>
</feature>
<dbReference type="OrthoDB" id="9816426at2"/>
<dbReference type="InterPro" id="IPR005646">
    <property type="entry name" value="FapA"/>
</dbReference>
<proteinExistence type="predicted"/>
<gene>
    <name evidence="3" type="ORF">DESHY_110021</name>
</gene>
<keyword evidence="4" id="KW-1185">Reference proteome</keyword>
<dbReference type="RefSeq" id="WP_008409793.1">
    <property type="nucleotide sequence ID" value="NZ_CAOS01000003.1"/>
</dbReference>
<evidence type="ECO:0000313" key="3">
    <source>
        <dbReference type="EMBL" id="CCO07077.1"/>
    </source>
</evidence>
<dbReference type="AlphaFoldDB" id="K8DX16"/>
<comment type="caution">
    <text evidence="3">The sequence shown here is derived from an EMBL/GenBank/DDBJ whole genome shotgun (WGS) entry which is preliminary data.</text>
</comment>
<evidence type="ECO:0000256" key="1">
    <source>
        <dbReference type="SAM" id="MobiDB-lite"/>
    </source>
</evidence>
<sequence>MDAKEQTAAEKKPGTDAFSSPGKINQGAAWVKGGKIYVQDPADEGKKATITPCPEVKILVNDKPVAGKTEVSQRDKIEAIPVSRQEPGSVKVHITPDKMSAFLEIKTGCHNIYELVDCPPAHHLILKAALKKQIIFKETRESLISLLIHHKVSYGIDLHAIDSILKEPRDGMKQVAQGLPPGQSTDDIVELLFEHNATHYENIKGTIDFKEMSNIPSVSMGDTLARKMLGQEGSPGLTVTNQVCKAREPKRINLLAGPGVEIVEDGLKAVATREGQPKVQKSGNGWFFSVEPVLTIPGDVNVKTGNVRFKGDVSILGSVDNDMSVSATGNITVQNIITKCKITAGGNVDIKGNIVNAEVISGGFSVLCNNLKPLLQDLLRNLEDLYISANLMIEKLPPKTKVIFGNILVLLIEKKFIHLNGLLDRLNKKFKEMDLKLLGSYEQVLQRTINSLSGINILQYQTPGDFQKTLTDLNNFFYYVDSLVKNRSMVSIKVALNSVIKSSGDVLVSQGCFNTHIIAEGNVKIDGIFRGGIINAADDVYIKEVGSQMGTKSQVAVAADKKVKIEHAFEGVTVQIGKMSKTLDKEMFNIIVDLDDEGNLQIKNF</sequence>
<dbReference type="InterPro" id="IPR046865">
    <property type="entry name" value="FapA_b_solenoid"/>
</dbReference>
<dbReference type="InterPro" id="IPR046866">
    <property type="entry name" value="FapA_N"/>
</dbReference>
<dbReference type="PANTHER" id="PTHR38032">
    <property type="entry name" value="POLYMERASE-RELATED"/>
    <property type="match status" value="1"/>
</dbReference>
<evidence type="ECO:0000259" key="2">
    <source>
        <dbReference type="Pfam" id="PF20250"/>
    </source>
</evidence>
<dbReference type="Pfam" id="PF20250">
    <property type="entry name" value="FapA_N"/>
    <property type="match status" value="1"/>
</dbReference>
<accession>K8DX16</accession>
<dbReference type="STRING" id="1121428.DESHY_110021"/>